<evidence type="ECO:0008006" key="3">
    <source>
        <dbReference type="Google" id="ProtNLM"/>
    </source>
</evidence>
<dbReference type="PROSITE" id="PS51257">
    <property type="entry name" value="PROKAR_LIPOPROTEIN"/>
    <property type="match status" value="1"/>
</dbReference>
<comment type="caution">
    <text evidence="1">The sequence shown here is derived from an EMBL/GenBank/DDBJ whole genome shotgun (WGS) entry which is preliminary data.</text>
</comment>
<gene>
    <name evidence="1" type="ORF">GCM10010969_21550</name>
</gene>
<proteinExistence type="predicted"/>
<accession>A0ABQ2L465</accession>
<evidence type="ECO:0000313" key="1">
    <source>
        <dbReference type="EMBL" id="GGO00401.1"/>
    </source>
</evidence>
<name>A0ABQ2L465_9BACL</name>
<sequence>MRSKYLPIAAACLTVFGTAGCSGLEVQQPAAAQVEQLERIEQQPEEIEQNSKQVKELFLAGSGYVVDRNEKGSILVVSPDRQNLSANGGEDSYYDAIWFSLPEEVAGNKIELGMRVKAWIEEGTGVNESYPAQTAAAKIEIEEDIQPDGAKLLQSEAVRQALQSLKTEDVRLPVVLGASYKADQEVWTIDLLDAGKLKQEPMSVDIEDKA</sequence>
<dbReference type="RefSeq" id="WP_018979028.1">
    <property type="nucleotide sequence ID" value="NZ_BMLN01000005.1"/>
</dbReference>
<dbReference type="Proteomes" id="UP000606653">
    <property type="component" value="Unassembled WGS sequence"/>
</dbReference>
<keyword evidence="2" id="KW-1185">Reference proteome</keyword>
<dbReference type="EMBL" id="BMLN01000005">
    <property type="protein sequence ID" value="GGO00401.1"/>
    <property type="molecule type" value="Genomic_DNA"/>
</dbReference>
<reference evidence="2" key="1">
    <citation type="journal article" date="2019" name="Int. J. Syst. Evol. Microbiol.">
        <title>The Global Catalogue of Microorganisms (GCM) 10K type strain sequencing project: providing services to taxonomists for standard genome sequencing and annotation.</title>
        <authorList>
            <consortium name="The Broad Institute Genomics Platform"/>
            <consortium name="The Broad Institute Genome Sequencing Center for Infectious Disease"/>
            <person name="Wu L."/>
            <person name="Ma J."/>
        </authorList>
    </citation>
    <scope>NUCLEOTIDE SEQUENCE [LARGE SCALE GENOMIC DNA]</scope>
    <source>
        <strain evidence="2">CGMCC 1.6964</strain>
    </source>
</reference>
<evidence type="ECO:0000313" key="2">
    <source>
        <dbReference type="Proteomes" id="UP000606653"/>
    </source>
</evidence>
<dbReference type="InterPro" id="IPR012340">
    <property type="entry name" value="NA-bd_OB-fold"/>
</dbReference>
<dbReference type="Gene3D" id="2.40.50.140">
    <property type="entry name" value="Nucleic acid-binding proteins"/>
    <property type="match status" value="1"/>
</dbReference>
<dbReference type="InterPro" id="IPR021598">
    <property type="entry name" value="DUF3221"/>
</dbReference>
<organism evidence="1 2">
    <name type="scientific">Saccharibacillus kuerlensis</name>
    <dbReference type="NCBI Taxonomy" id="459527"/>
    <lineage>
        <taxon>Bacteria</taxon>
        <taxon>Bacillati</taxon>
        <taxon>Bacillota</taxon>
        <taxon>Bacilli</taxon>
        <taxon>Bacillales</taxon>
        <taxon>Paenibacillaceae</taxon>
        <taxon>Saccharibacillus</taxon>
    </lineage>
</organism>
<protein>
    <recommendedName>
        <fullName evidence="3">DUF3221 domain-containing protein</fullName>
    </recommendedName>
</protein>
<dbReference type="Pfam" id="PF11518">
    <property type="entry name" value="DUF3221"/>
    <property type="match status" value="1"/>
</dbReference>